<dbReference type="AlphaFoldDB" id="A0A0F9K3T6"/>
<proteinExistence type="predicted"/>
<dbReference type="EMBL" id="LAZR01008775">
    <property type="protein sequence ID" value="KKM76633.1"/>
    <property type="molecule type" value="Genomic_DNA"/>
</dbReference>
<protein>
    <submittedName>
        <fullName evidence="1">Uncharacterized protein</fullName>
    </submittedName>
</protein>
<evidence type="ECO:0000313" key="1">
    <source>
        <dbReference type="EMBL" id="KKM76633.1"/>
    </source>
</evidence>
<accession>A0A0F9K3T6</accession>
<comment type="caution">
    <text evidence="1">The sequence shown here is derived from an EMBL/GenBank/DDBJ whole genome shotgun (WGS) entry which is preliminary data.</text>
</comment>
<gene>
    <name evidence="1" type="ORF">LCGC14_1378180</name>
</gene>
<organism evidence="1">
    <name type="scientific">marine sediment metagenome</name>
    <dbReference type="NCBI Taxonomy" id="412755"/>
    <lineage>
        <taxon>unclassified sequences</taxon>
        <taxon>metagenomes</taxon>
        <taxon>ecological metagenomes</taxon>
    </lineage>
</organism>
<name>A0A0F9K3T6_9ZZZZ</name>
<sequence length="125" mass="14308">MAAPLSYITGKDGLSQRIIKLMFTQLRSDMYDLDSGTAFYDVMKVYKRDELEAVRATFPVILQALEEQVKKNQIEELVNGKILNDNEILDSLELKSYTWDDIFGGWILVIEVNTKSGERAFVQIP</sequence>
<reference evidence="1" key="1">
    <citation type="journal article" date="2015" name="Nature">
        <title>Complex archaea that bridge the gap between prokaryotes and eukaryotes.</title>
        <authorList>
            <person name="Spang A."/>
            <person name="Saw J.H."/>
            <person name="Jorgensen S.L."/>
            <person name="Zaremba-Niedzwiedzka K."/>
            <person name="Martijn J."/>
            <person name="Lind A.E."/>
            <person name="van Eijk R."/>
            <person name="Schleper C."/>
            <person name="Guy L."/>
            <person name="Ettema T.J."/>
        </authorList>
    </citation>
    <scope>NUCLEOTIDE SEQUENCE</scope>
</reference>